<dbReference type="GeneID" id="14016604"/>
<evidence type="ECO:0000313" key="1">
    <source>
        <dbReference type="EMBL" id="AFN39455.1"/>
    </source>
</evidence>
<keyword evidence="2" id="KW-1185">Reference proteome</keyword>
<evidence type="ECO:0000313" key="2">
    <source>
        <dbReference type="Proteomes" id="UP000009016"/>
    </source>
</evidence>
<dbReference type="OrthoDB" id="34861at10239"/>
<reference evidence="1 2" key="1">
    <citation type="journal article" date="2012" name="J. Virol.">
        <title>Complete Genome Sequence of Aeromonas hydrophila Phage CC2.</title>
        <authorList>
            <person name="Shen C.J."/>
            <person name="Liu Y.J."/>
            <person name="Lu C.P."/>
        </authorList>
    </citation>
    <scope>NUCLEOTIDE SEQUENCE [LARGE SCALE GENOMIC DNA]</scope>
</reference>
<accession>I6WBY3</accession>
<name>I6WBY3_9CAUD</name>
<proteinExistence type="predicted"/>
<dbReference type="EMBL" id="JX123262">
    <property type="protein sequence ID" value="AFN39455.1"/>
    <property type="molecule type" value="Genomic_DNA"/>
</dbReference>
<sequence>MSKKEKVEKHAHLVDKWILTESIFHGGVVSSKPNLVTKVSGDRIYISKRDYCPVDQTEGELVEDSFIRFKTVKYVFDSEEKANEAAAQCKTLHWHWWTTQMKAMREESIRILKELSNG</sequence>
<dbReference type="Proteomes" id="UP000009016">
    <property type="component" value="Segment"/>
</dbReference>
<gene>
    <name evidence="1" type="ORF">CC2_407</name>
</gene>
<dbReference type="RefSeq" id="YP_007010433.1">
    <property type="nucleotide sequence ID" value="NC_019538.1"/>
</dbReference>
<protein>
    <submittedName>
        <fullName evidence="1">Uncharacterized protein</fullName>
    </submittedName>
</protein>
<organism evidence="1 2">
    <name type="scientific">Aeromonas phage CC2</name>
    <dbReference type="NCBI Taxonomy" id="1204516"/>
    <lineage>
        <taxon>Viruses</taxon>
        <taxon>Duplodnaviria</taxon>
        <taxon>Heunggongvirae</taxon>
        <taxon>Uroviricota</taxon>
        <taxon>Caudoviricetes</taxon>
        <taxon>Pantevenvirales</taxon>
        <taxon>Straboviridae</taxon>
        <taxon>Emmerichvirinae</taxon>
        <taxon>Ceceduovirus</taxon>
        <taxon>Ceceduovirus cc2</taxon>
    </lineage>
</organism>
<dbReference type="KEGG" id="vg:14016604"/>